<feature type="compositionally biased region" description="Basic and acidic residues" evidence="1">
    <location>
        <begin position="18"/>
        <end position="32"/>
    </location>
</feature>
<sequence>MTIDAVSDGVVVALRGTARGEDSRQGTAEREGSGGGQRDMCRDGERLAEKRAYHVARDALALGRRMHARTAVSFQRLLFARLDKCWRVQQRREQQRWKAGLTGDRAATVVWSGLVSSVLFWCGVVGKQRNRGGDKRGLQARAGLVFCTLGPHTACSLSQPARSLRHFEQTEGEGRGAVLDLVRGRIPGADNGCGVGSEPGGGQRARWWAASQVVGSEPGGGQRARWWAASQVAGSTPGNGRLCGDSIAVLEADEDSIAVLEADEDSIAVLEADGDSIAVLEAGGDSIAVLEADGDASLGEDEDEGAEVKETAAIQGNSRALVLCWLARAGQRHGSRVEGCRNG</sequence>
<organism evidence="2 3">
    <name type="scientific">Venturia nashicola</name>
    <dbReference type="NCBI Taxonomy" id="86259"/>
    <lineage>
        <taxon>Eukaryota</taxon>
        <taxon>Fungi</taxon>
        <taxon>Dikarya</taxon>
        <taxon>Ascomycota</taxon>
        <taxon>Pezizomycotina</taxon>
        <taxon>Dothideomycetes</taxon>
        <taxon>Pleosporomycetidae</taxon>
        <taxon>Venturiales</taxon>
        <taxon>Venturiaceae</taxon>
        <taxon>Venturia</taxon>
    </lineage>
</organism>
<evidence type="ECO:0000313" key="3">
    <source>
        <dbReference type="Proteomes" id="UP000298493"/>
    </source>
</evidence>
<name>A0A4Z1P6U1_9PEZI</name>
<feature type="region of interest" description="Disordered" evidence="1">
    <location>
        <begin position="17"/>
        <end position="41"/>
    </location>
</feature>
<comment type="caution">
    <text evidence="2">The sequence shown here is derived from an EMBL/GenBank/DDBJ whole genome shotgun (WGS) entry which is preliminary data.</text>
</comment>
<evidence type="ECO:0000256" key="1">
    <source>
        <dbReference type="SAM" id="MobiDB-lite"/>
    </source>
</evidence>
<proteinExistence type="predicted"/>
<accession>A0A4Z1P6U1</accession>
<dbReference type="Proteomes" id="UP000298493">
    <property type="component" value="Unassembled WGS sequence"/>
</dbReference>
<reference evidence="2 3" key="1">
    <citation type="submission" date="2019-04" db="EMBL/GenBank/DDBJ databases">
        <title>High contiguity whole genome sequence and gene annotation resource for two Venturia nashicola isolates.</title>
        <authorList>
            <person name="Prokchorchik M."/>
            <person name="Won K."/>
            <person name="Lee Y."/>
            <person name="Choi E.D."/>
            <person name="Segonzac C."/>
            <person name="Sohn K.H."/>
        </authorList>
    </citation>
    <scope>NUCLEOTIDE SEQUENCE [LARGE SCALE GENOMIC DNA]</scope>
    <source>
        <strain evidence="2 3">PRI2</strain>
    </source>
</reference>
<protein>
    <submittedName>
        <fullName evidence="2">Uncharacterized protein</fullName>
    </submittedName>
</protein>
<gene>
    <name evidence="2" type="ORF">E6O75_ATG03104</name>
</gene>
<evidence type="ECO:0000313" key="2">
    <source>
        <dbReference type="EMBL" id="TID23468.1"/>
    </source>
</evidence>
<keyword evidence="3" id="KW-1185">Reference proteome</keyword>
<dbReference type="EMBL" id="SNSC02000006">
    <property type="protein sequence ID" value="TID23468.1"/>
    <property type="molecule type" value="Genomic_DNA"/>
</dbReference>
<dbReference type="AlphaFoldDB" id="A0A4Z1P6U1"/>